<dbReference type="PRINTS" id="PR00146">
    <property type="entry name" value="DHPICSNTHASE"/>
</dbReference>
<dbReference type="Pfam" id="PF00701">
    <property type="entry name" value="DHDPS"/>
    <property type="match status" value="1"/>
</dbReference>
<evidence type="ECO:0000313" key="3">
    <source>
        <dbReference type="EMBL" id="PWY98006.1"/>
    </source>
</evidence>
<proteinExistence type="predicted"/>
<name>A0A317XIC4_9BASI</name>
<dbReference type="OrthoDB" id="191315at2759"/>
<dbReference type="AlphaFoldDB" id="A0A317XIC4"/>
<dbReference type="EMBL" id="KZ819200">
    <property type="protein sequence ID" value="PWY98006.1"/>
    <property type="molecule type" value="Genomic_DNA"/>
</dbReference>
<sequence>MTQTNGTASASATNGNGNATTTYQAQPLQPGIYAPLVTPFDADEELDFVAWKTHVLRIARAGVGLVVMGTNGEAIHLSSDERYQLVASARSYLVQAGLPTHPIIAGTGVASVKETIANCKAAARAGADAAIVILPGYFAGAIGKDRAAIKQFFHATADASPIPIMLYNFPACVAGIDMDSDLLIDISRHPNVCGAKLTCAQIGKGARVVDAFSTSTSTQAEESVDNKPNFHVWTGFADILLPSMLVGMTGSICGTSNVAPRTTLRLFHLVQQAIKTQDWSVLAEAQALSSIVSKADWTLFKAGIAGTKWALNHYYYNTGVPRRPLQPASLETQQMITKDLEQIMRLERQLEVEAGVTPANP</sequence>
<feature type="compositionally biased region" description="Low complexity" evidence="2">
    <location>
        <begin position="1"/>
        <end position="22"/>
    </location>
</feature>
<organism evidence="3 4">
    <name type="scientific">Testicularia cyperi</name>
    <dbReference type="NCBI Taxonomy" id="1882483"/>
    <lineage>
        <taxon>Eukaryota</taxon>
        <taxon>Fungi</taxon>
        <taxon>Dikarya</taxon>
        <taxon>Basidiomycota</taxon>
        <taxon>Ustilaginomycotina</taxon>
        <taxon>Ustilaginomycetes</taxon>
        <taxon>Ustilaginales</taxon>
        <taxon>Anthracoideaceae</taxon>
        <taxon>Testicularia</taxon>
    </lineage>
</organism>
<protein>
    <submittedName>
        <fullName evidence="3">Aldolase</fullName>
    </submittedName>
</protein>
<keyword evidence="4" id="KW-1185">Reference proteome</keyword>
<dbReference type="InterPro" id="IPR013785">
    <property type="entry name" value="Aldolase_TIM"/>
</dbReference>
<feature type="region of interest" description="Disordered" evidence="2">
    <location>
        <begin position="1"/>
        <end position="23"/>
    </location>
</feature>
<accession>A0A317XIC4</accession>
<evidence type="ECO:0000313" key="4">
    <source>
        <dbReference type="Proteomes" id="UP000246740"/>
    </source>
</evidence>
<evidence type="ECO:0000256" key="2">
    <source>
        <dbReference type="SAM" id="MobiDB-lite"/>
    </source>
</evidence>
<dbReference type="InParanoid" id="A0A317XIC4"/>
<dbReference type="CDD" id="cd00408">
    <property type="entry name" value="DHDPS-like"/>
    <property type="match status" value="1"/>
</dbReference>
<dbReference type="InterPro" id="IPR002220">
    <property type="entry name" value="DapA-like"/>
</dbReference>
<dbReference type="SMART" id="SM01130">
    <property type="entry name" value="DHDPS"/>
    <property type="match status" value="1"/>
</dbReference>
<dbReference type="PANTHER" id="PTHR12128">
    <property type="entry name" value="DIHYDRODIPICOLINATE SYNTHASE"/>
    <property type="match status" value="1"/>
</dbReference>
<reference evidence="3 4" key="1">
    <citation type="journal article" date="2018" name="Mol. Biol. Evol.">
        <title>Broad Genomic Sampling Reveals a Smut Pathogenic Ancestry of the Fungal Clade Ustilaginomycotina.</title>
        <authorList>
            <person name="Kijpornyongpan T."/>
            <person name="Mondo S.J."/>
            <person name="Barry K."/>
            <person name="Sandor L."/>
            <person name="Lee J."/>
            <person name="Lipzen A."/>
            <person name="Pangilinan J."/>
            <person name="LaButti K."/>
            <person name="Hainaut M."/>
            <person name="Henrissat B."/>
            <person name="Grigoriev I.V."/>
            <person name="Spatafora J.W."/>
            <person name="Aime M.C."/>
        </authorList>
    </citation>
    <scope>NUCLEOTIDE SEQUENCE [LARGE SCALE GENOMIC DNA]</scope>
    <source>
        <strain evidence="3 4">MCA 3645</strain>
    </source>
</reference>
<dbReference type="STRING" id="1882483.A0A317XIC4"/>
<dbReference type="GO" id="GO:0008840">
    <property type="term" value="F:4-hydroxy-tetrahydrodipicolinate synthase activity"/>
    <property type="evidence" value="ECO:0007669"/>
    <property type="project" value="TreeGrafter"/>
</dbReference>
<gene>
    <name evidence="3" type="ORF">BCV70DRAFT_202183</name>
</gene>
<dbReference type="PANTHER" id="PTHR12128:SF66">
    <property type="entry name" value="4-HYDROXY-2-OXOGLUTARATE ALDOLASE, MITOCHONDRIAL"/>
    <property type="match status" value="1"/>
</dbReference>
<keyword evidence="1" id="KW-0456">Lyase</keyword>
<dbReference type="Gene3D" id="3.20.20.70">
    <property type="entry name" value="Aldolase class I"/>
    <property type="match status" value="1"/>
</dbReference>
<dbReference type="SUPFAM" id="SSF51569">
    <property type="entry name" value="Aldolase"/>
    <property type="match status" value="1"/>
</dbReference>
<dbReference type="Proteomes" id="UP000246740">
    <property type="component" value="Unassembled WGS sequence"/>
</dbReference>
<evidence type="ECO:0000256" key="1">
    <source>
        <dbReference type="ARBA" id="ARBA00023239"/>
    </source>
</evidence>